<dbReference type="HAMAP" id="MF_00135">
    <property type="entry name" value="PRAI"/>
    <property type="match status" value="1"/>
</dbReference>
<dbReference type="GO" id="GO:0000162">
    <property type="term" value="P:L-tryptophan biosynthetic process"/>
    <property type="evidence" value="ECO:0007669"/>
    <property type="project" value="UniProtKB-UniRule"/>
</dbReference>
<dbReference type="InterPro" id="IPR001240">
    <property type="entry name" value="PRAI_dom"/>
</dbReference>
<keyword evidence="12" id="KW-1185">Reference proteome</keyword>
<keyword evidence="5 9" id="KW-0028">Amino-acid biosynthesis</keyword>
<evidence type="ECO:0000256" key="4">
    <source>
        <dbReference type="ARBA" id="ARBA00022272"/>
    </source>
</evidence>
<dbReference type="KEGG" id="tab:CIG75_10895"/>
<dbReference type="InterPro" id="IPR013785">
    <property type="entry name" value="Aldolase_TIM"/>
</dbReference>
<dbReference type="PANTHER" id="PTHR42894">
    <property type="entry name" value="N-(5'-PHOSPHORIBOSYL)ANTHRANILATE ISOMERASE"/>
    <property type="match status" value="1"/>
</dbReference>
<keyword evidence="8 9" id="KW-0413">Isomerase</keyword>
<dbReference type="SUPFAM" id="SSF51366">
    <property type="entry name" value="Ribulose-phoshate binding barrel"/>
    <property type="match status" value="1"/>
</dbReference>
<evidence type="ECO:0000256" key="2">
    <source>
        <dbReference type="ARBA" id="ARBA00004664"/>
    </source>
</evidence>
<keyword evidence="7 9" id="KW-0057">Aromatic amino acid biosynthesis</keyword>
<proteinExistence type="inferred from homology"/>
<comment type="catalytic activity">
    <reaction evidence="1 9">
        <text>N-(5-phospho-beta-D-ribosyl)anthranilate = 1-(2-carboxyphenylamino)-1-deoxy-D-ribulose 5-phosphate</text>
        <dbReference type="Rhea" id="RHEA:21540"/>
        <dbReference type="ChEBI" id="CHEBI:18277"/>
        <dbReference type="ChEBI" id="CHEBI:58613"/>
        <dbReference type="EC" id="5.3.1.24"/>
    </reaction>
</comment>
<evidence type="ECO:0000256" key="8">
    <source>
        <dbReference type="ARBA" id="ARBA00023235"/>
    </source>
</evidence>
<name>A0A223D1G6_9BACL</name>
<dbReference type="UniPathway" id="UPA00035">
    <property type="reaction ID" value="UER00042"/>
</dbReference>
<reference evidence="11 12" key="1">
    <citation type="journal article" date="2015" name="Int. J. Syst. Evol. Microbiol.">
        <title>Tumebacillus algifaecis sp. nov., isolated from decomposing algal scum.</title>
        <authorList>
            <person name="Wu Y.F."/>
            <person name="Zhang B."/>
            <person name="Xing P."/>
            <person name="Wu Q.L."/>
            <person name="Liu S.J."/>
        </authorList>
    </citation>
    <scope>NUCLEOTIDE SEQUENCE [LARGE SCALE GENOMIC DNA]</scope>
    <source>
        <strain evidence="11 12">THMBR28</strain>
    </source>
</reference>
<dbReference type="PANTHER" id="PTHR42894:SF1">
    <property type="entry name" value="N-(5'-PHOSPHORIBOSYL)ANTHRANILATE ISOMERASE"/>
    <property type="match status" value="1"/>
</dbReference>
<evidence type="ECO:0000313" key="11">
    <source>
        <dbReference type="EMBL" id="ASS75432.1"/>
    </source>
</evidence>
<dbReference type="RefSeq" id="WP_094236679.1">
    <property type="nucleotide sequence ID" value="NZ_CP022657.1"/>
</dbReference>
<evidence type="ECO:0000256" key="6">
    <source>
        <dbReference type="ARBA" id="ARBA00022822"/>
    </source>
</evidence>
<keyword evidence="6 9" id="KW-0822">Tryptophan biosynthesis</keyword>
<dbReference type="InterPro" id="IPR011060">
    <property type="entry name" value="RibuloseP-bd_barrel"/>
</dbReference>
<dbReference type="CDD" id="cd00405">
    <property type="entry name" value="PRAI"/>
    <property type="match status" value="1"/>
</dbReference>
<evidence type="ECO:0000259" key="10">
    <source>
        <dbReference type="Pfam" id="PF00697"/>
    </source>
</evidence>
<dbReference type="Pfam" id="PF00697">
    <property type="entry name" value="PRAI"/>
    <property type="match status" value="1"/>
</dbReference>
<accession>A0A223D1G6</accession>
<organism evidence="11 12">
    <name type="scientific">Tumebacillus algifaecis</name>
    <dbReference type="NCBI Taxonomy" id="1214604"/>
    <lineage>
        <taxon>Bacteria</taxon>
        <taxon>Bacillati</taxon>
        <taxon>Bacillota</taxon>
        <taxon>Bacilli</taxon>
        <taxon>Bacillales</taxon>
        <taxon>Alicyclobacillaceae</taxon>
        <taxon>Tumebacillus</taxon>
    </lineage>
</organism>
<comment type="similarity">
    <text evidence="9">Belongs to the TrpF family.</text>
</comment>
<evidence type="ECO:0000256" key="3">
    <source>
        <dbReference type="ARBA" id="ARBA00012572"/>
    </source>
</evidence>
<dbReference type="AlphaFoldDB" id="A0A223D1G6"/>
<sequence length="207" mass="22564">MTLIKVCGLRLHETIHHVGSLPVEYVGFVFARSKRQVTAEEAAELGGNLPDTVQRVGVFVNVDATELKRIAETAGLHVLQLHGDETPEFCERVKRETGLAVWKAWGVRGDQRDEEVGAFAGIADAVLLDNARGGSGVPFAWSEIPRLRAYLKDTKLFIAGGLDADNVGELVNTYRPDGVDVSSGVEKVGLKDPEKITAFVTKVREQQ</sequence>
<evidence type="ECO:0000256" key="5">
    <source>
        <dbReference type="ARBA" id="ARBA00022605"/>
    </source>
</evidence>
<comment type="pathway">
    <text evidence="2 9">Amino-acid biosynthesis; L-tryptophan biosynthesis; L-tryptophan from chorismate: step 3/5.</text>
</comment>
<dbReference type="EMBL" id="CP022657">
    <property type="protein sequence ID" value="ASS75432.1"/>
    <property type="molecule type" value="Genomic_DNA"/>
</dbReference>
<evidence type="ECO:0000313" key="12">
    <source>
        <dbReference type="Proteomes" id="UP000214688"/>
    </source>
</evidence>
<dbReference type="EC" id="5.3.1.24" evidence="3 9"/>
<evidence type="ECO:0000256" key="9">
    <source>
        <dbReference type="HAMAP-Rule" id="MF_00135"/>
    </source>
</evidence>
<evidence type="ECO:0000256" key="1">
    <source>
        <dbReference type="ARBA" id="ARBA00001164"/>
    </source>
</evidence>
<dbReference type="Gene3D" id="3.20.20.70">
    <property type="entry name" value="Aldolase class I"/>
    <property type="match status" value="1"/>
</dbReference>
<dbReference type="Proteomes" id="UP000214688">
    <property type="component" value="Chromosome"/>
</dbReference>
<feature type="domain" description="N-(5'phosphoribosyl) anthranilate isomerase (PRAI)" evidence="10">
    <location>
        <begin position="5"/>
        <end position="201"/>
    </location>
</feature>
<evidence type="ECO:0000256" key="7">
    <source>
        <dbReference type="ARBA" id="ARBA00023141"/>
    </source>
</evidence>
<protein>
    <recommendedName>
        <fullName evidence="4 9">N-(5'-phosphoribosyl)anthranilate isomerase</fullName>
        <shortName evidence="9">PRAI</shortName>
        <ecNumber evidence="3 9">5.3.1.24</ecNumber>
    </recommendedName>
</protein>
<gene>
    <name evidence="9" type="primary">trpF</name>
    <name evidence="11" type="ORF">CIG75_10895</name>
</gene>
<dbReference type="GO" id="GO:0004640">
    <property type="term" value="F:phosphoribosylanthranilate isomerase activity"/>
    <property type="evidence" value="ECO:0007669"/>
    <property type="project" value="UniProtKB-UniRule"/>
</dbReference>
<dbReference type="InterPro" id="IPR044643">
    <property type="entry name" value="TrpF_fam"/>
</dbReference>
<dbReference type="OrthoDB" id="9786954at2"/>